<name>A0ABP9A241_9FLAO</name>
<evidence type="ECO:0000313" key="2">
    <source>
        <dbReference type="Proteomes" id="UP001500141"/>
    </source>
</evidence>
<gene>
    <name evidence="1" type="ORF">GCM10023230_22110</name>
</gene>
<reference evidence="2" key="1">
    <citation type="journal article" date="2019" name="Int. J. Syst. Evol. Microbiol.">
        <title>The Global Catalogue of Microorganisms (GCM) 10K type strain sequencing project: providing services to taxonomists for standard genome sequencing and annotation.</title>
        <authorList>
            <consortium name="The Broad Institute Genomics Platform"/>
            <consortium name="The Broad Institute Genome Sequencing Center for Infectious Disease"/>
            <person name="Wu L."/>
            <person name="Ma J."/>
        </authorList>
    </citation>
    <scope>NUCLEOTIDE SEQUENCE [LARGE SCALE GENOMIC DNA]</scope>
    <source>
        <strain evidence="2">JCM 18198</strain>
    </source>
</reference>
<sequence length="505" mass="54411">MRKNILKQVLLTLILIISTRMIAQTPQKMSFQAIGRDINNNLLINQNIGIRVAILKSQANGPEVYSEEHTTTTNDNGLFTIEIGTGNNNSAHFADIEWGENEYFILTEIDPNGGNTYTISTTSPINSVPYALHAANGYWKKDAYGIMFEKRIRIADTNSKALSIGGNGDVEVDAPGIQAGRFVIKPNGNIGINNAYPSQKLDINGKIKITDGTQGFGKILTSDANGVARWENAPISPSTPSYWALNSNGSITNSNSGGKVGIGTNNPTAPLSFPPTLEKKITLYPGATGDVGFAVTGNRLQIYSDHPYTDVAIGYDDRSIGFQEKFAVKANGNIGVNRNVGTAGDVLTSGGEYSPARWESNYKFTIGPTDNRAIVSSVTPNFSNPQKSFQNINITTPSTLLLSVNYDYTLVGCGIGSINCTTAGIITITLFKTGGTSRIVKSIPFFEVKNGLRMFNSLSNIPININETGNFTVHIEITRGNAETNSFSAAISECSLLLLPNSRRL</sequence>
<evidence type="ECO:0000313" key="1">
    <source>
        <dbReference type="EMBL" id="GAA4771416.1"/>
    </source>
</evidence>
<dbReference type="RefSeq" id="WP_264544584.1">
    <property type="nucleotide sequence ID" value="NZ_BAABIP010000018.1"/>
</dbReference>
<protein>
    <submittedName>
        <fullName evidence="1">Uncharacterized protein</fullName>
    </submittedName>
</protein>
<organism evidence="1 2">
    <name type="scientific">Flavobacterium hankyongi</name>
    <dbReference type="NCBI Taxonomy" id="1176532"/>
    <lineage>
        <taxon>Bacteria</taxon>
        <taxon>Pseudomonadati</taxon>
        <taxon>Bacteroidota</taxon>
        <taxon>Flavobacteriia</taxon>
        <taxon>Flavobacteriales</taxon>
        <taxon>Flavobacteriaceae</taxon>
        <taxon>Flavobacterium</taxon>
    </lineage>
</organism>
<accession>A0ABP9A241</accession>
<dbReference type="EMBL" id="BAABIP010000018">
    <property type="protein sequence ID" value="GAA4771416.1"/>
    <property type="molecule type" value="Genomic_DNA"/>
</dbReference>
<proteinExistence type="predicted"/>
<keyword evidence="2" id="KW-1185">Reference proteome</keyword>
<comment type="caution">
    <text evidence="1">The sequence shown here is derived from an EMBL/GenBank/DDBJ whole genome shotgun (WGS) entry which is preliminary data.</text>
</comment>
<dbReference type="Proteomes" id="UP001500141">
    <property type="component" value="Unassembled WGS sequence"/>
</dbReference>